<evidence type="ECO:0000313" key="1">
    <source>
        <dbReference type="EMBL" id="MFC0595504.1"/>
    </source>
</evidence>
<protein>
    <submittedName>
        <fullName evidence="1">Uncharacterized protein</fullName>
    </submittedName>
</protein>
<gene>
    <name evidence="1" type="ORF">ACFFFP_04910</name>
</gene>
<proteinExistence type="predicted"/>
<dbReference type="RefSeq" id="WP_188847368.1">
    <property type="nucleotide sequence ID" value="NZ_BMPJ01000012.1"/>
</dbReference>
<name>A0ABV6Q092_9DEIN</name>
<reference evidence="1 2" key="1">
    <citation type="submission" date="2024-09" db="EMBL/GenBank/DDBJ databases">
        <authorList>
            <person name="Sun Q."/>
            <person name="Mori K."/>
        </authorList>
    </citation>
    <scope>NUCLEOTIDE SEQUENCE [LARGE SCALE GENOMIC DNA]</scope>
    <source>
        <strain evidence="1 2">NCAIM B.02340</strain>
    </source>
</reference>
<dbReference type="Proteomes" id="UP001589830">
    <property type="component" value="Unassembled WGS sequence"/>
</dbReference>
<evidence type="ECO:0000313" key="2">
    <source>
        <dbReference type="Proteomes" id="UP001589830"/>
    </source>
</evidence>
<organism evidence="1 2">
    <name type="scientific">Thermus composti</name>
    <dbReference type="NCBI Taxonomy" id="532059"/>
    <lineage>
        <taxon>Bacteria</taxon>
        <taxon>Thermotogati</taxon>
        <taxon>Deinococcota</taxon>
        <taxon>Deinococci</taxon>
        <taxon>Thermales</taxon>
        <taxon>Thermaceae</taxon>
        <taxon>Thermus</taxon>
    </lineage>
</organism>
<dbReference type="EMBL" id="JBHLTW010000017">
    <property type="protein sequence ID" value="MFC0595504.1"/>
    <property type="molecule type" value="Genomic_DNA"/>
</dbReference>
<sequence length="130" mass="14306">MNYSAYACAILGKPALDREAVRELLEEIEDLPERVEVYQDEEGYLAVEITEPQEEVWLLARVLDGFVLEAGPDSGGPGWAGDKEGSYELFPENLPALGKAFLEWKRRVPPAGEGALEAFLALLKEAQKAA</sequence>
<comment type="caution">
    <text evidence="1">The sequence shown here is derived from an EMBL/GenBank/DDBJ whole genome shotgun (WGS) entry which is preliminary data.</text>
</comment>
<accession>A0ABV6Q092</accession>
<keyword evidence="2" id="KW-1185">Reference proteome</keyword>